<reference evidence="5" key="1">
    <citation type="submission" date="2018-05" db="EMBL/GenBank/DDBJ databases">
        <authorList>
            <person name="Lanie J.A."/>
            <person name="Ng W.-L."/>
            <person name="Kazmierczak K.M."/>
            <person name="Andrzejewski T.M."/>
            <person name="Davidsen T.M."/>
            <person name="Wayne K.J."/>
            <person name="Tettelin H."/>
            <person name="Glass J.I."/>
            <person name="Rusch D."/>
            <person name="Podicherti R."/>
            <person name="Tsui H.-C.T."/>
            <person name="Winkler M.E."/>
        </authorList>
    </citation>
    <scope>NUCLEOTIDE SEQUENCE</scope>
</reference>
<dbReference type="InterPro" id="IPR011234">
    <property type="entry name" value="Fumarylacetoacetase-like_C"/>
</dbReference>
<dbReference type="PANTHER" id="PTHR42796">
    <property type="entry name" value="FUMARYLACETOACETATE HYDROLASE DOMAIN-CONTAINING PROTEIN 2A-RELATED"/>
    <property type="match status" value="1"/>
</dbReference>
<proteinExistence type="inferred from homology"/>
<dbReference type="AlphaFoldDB" id="A0A382HAS9"/>
<dbReference type="EMBL" id="UINC01060078">
    <property type="protein sequence ID" value="SVB84195.1"/>
    <property type="molecule type" value="Genomic_DNA"/>
</dbReference>
<evidence type="ECO:0000313" key="5">
    <source>
        <dbReference type="EMBL" id="SVB84195.1"/>
    </source>
</evidence>
<dbReference type="GO" id="GO:0003824">
    <property type="term" value="F:catalytic activity"/>
    <property type="evidence" value="ECO:0007669"/>
    <property type="project" value="InterPro"/>
</dbReference>
<feature type="domain" description="Rv2993c-like N-terminal" evidence="4">
    <location>
        <begin position="5"/>
        <end position="55"/>
    </location>
</feature>
<dbReference type="InterPro" id="IPR018833">
    <property type="entry name" value="Rv2993c-like_N"/>
</dbReference>
<feature type="domain" description="Fumarylacetoacetase-like C-terminal" evidence="3">
    <location>
        <begin position="63"/>
        <end position="256"/>
    </location>
</feature>
<evidence type="ECO:0008006" key="6">
    <source>
        <dbReference type="Google" id="ProtNLM"/>
    </source>
</evidence>
<dbReference type="Gene3D" id="2.30.30.370">
    <property type="entry name" value="FAH"/>
    <property type="match status" value="1"/>
</dbReference>
<dbReference type="Pfam" id="PF10370">
    <property type="entry name" value="Rv2993c-like_N"/>
    <property type="match status" value="1"/>
</dbReference>
<dbReference type="Pfam" id="PF01557">
    <property type="entry name" value="FAA_hydrolase"/>
    <property type="match status" value="1"/>
</dbReference>
<dbReference type="InterPro" id="IPR036663">
    <property type="entry name" value="Fumarylacetoacetase_C_sf"/>
</dbReference>
<gene>
    <name evidence="5" type="ORF">METZ01_LOCUS237049</name>
</gene>
<sequence>MENFMKYVRIQLNDKISYGIVEGEKVNEINANPIFENYKETGETYNLSEVKILSPNPSPPKNLCLALNYGSHLLGANAPKKPEPFYKTVTAICGPGDPIKIPKDAGLVACESELVVIIGKEAKNVSENSALDYVFGYTCGNDVSAREWQSGNNSDMQWWRAKSSDTFGPTGPFIVTDIDPQDVSIRGLVNGVEGQKCHSSEMIFTVAESISFISKYATLVPGDMLWTGTSGMTPPINPGDDVTVEIDKVGTLINPVESA</sequence>
<accession>A0A382HAS9</accession>
<organism evidence="5">
    <name type="scientific">marine metagenome</name>
    <dbReference type="NCBI Taxonomy" id="408172"/>
    <lineage>
        <taxon>unclassified sequences</taxon>
        <taxon>metagenomes</taxon>
        <taxon>ecological metagenomes</taxon>
    </lineage>
</organism>
<dbReference type="GO" id="GO:0044281">
    <property type="term" value="P:small molecule metabolic process"/>
    <property type="evidence" value="ECO:0007669"/>
    <property type="project" value="UniProtKB-ARBA"/>
</dbReference>
<dbReference type="SUPFAM" id="SSF56529">
    <property type="entry name" value="FAH"/>
    <property type="match status" value="1"/>
</dbReference>
<dbReference type="Gene3D" id="3.90.850.10">
    <property type="entry name" value="Fumarylacetoacetase-like, C-terminal domain"/>
    <property type="match status" value="1"/>
</dbReference>
<dbReference type="InterPro" id="IPR051121">
    <property type="entry name" value="FAH"/>
</dbReference>
<dbReference type="GO" id="GO:0046872">
    <property type="term" value="F:metal ion binding"/>
    <property type="evidence" value="ECO:0007669"/>
    <property type="project" value="UniProtKB-KW"/>
</dbReference>
<evidence type="ECO:0000259" key="4">
    <source>
        <dbReference type="Pfam" id="PF10370"/>
    </source>
</evidence>
<dbReference type="PANTHER" id="PTHR42796:SF4">
    <property type="entry name" value="FUMARYLACETOACETATE HYDROLASE DOMAIN-CONTAINING PROTEIN 2A"/>
    <property type="match status" value="1"/>
</dbReference>
<protein>
    <recommendedName>
        <fullName evidence="6">Fumarylacetoacetase-like C-terminal domain-containing protein</fullName>
    </recommendedName>
</protein>
<evidence type="ECO:0000256" key="2">
    <source>
        <dbReference type="ARBA" id="ARBA00022723"/>
    </source>
</evidence>
<comment type="similarity">
    <text evidence="1">Belongs to the FAH family.</text>
</comment>
<keyword evidence="2" id="KW-0479">Metal-binding</keyword>
<name>A0A382HAS9_9ZZZZ</name>
<evidence type="ECO:0000256" key="1">
    <source>
        <dbReference type="ARBA" id="ARBA00010211"/>
    </source>
</evidence>
<evidence type="ECO:0000259" key="3">
    <source>
        <dbReference type="Pfam" id="PF01557"/>
    </source>
</evidence>